<organism evidence="1 2">
    <name type="scientific">Flavivirga algicola</name>
    <dbReference type="NCBI Taxonomy" id="2729136"/>
    <lineage>
        <taxon>Bacteria</taxon>
        <taxon>Pseudomonadati</taxon>
        <taxon>Bacteroidota</taxon>
        <taxon>Flavobacteriia</taxon>
        <taxon>Flavobacteriales</taxon>
        <taxon>Flavobacteriaceae</taxon>
        <taxon>Flavivirga</taxon>
    </lineage>
</organism>
<dbReference type="Proteomes" id="UP000746690">
    <property type="component" value="Unassembled WGS sequence"/>
</dbReference>
<proteinExistence type="predicted"/>
<dbReference type="EMBL" id="JABBHF010000007">
    <property type="protein sequence ID" value="NMH88370.1"/>
    <property type="molecule type" value="Genomic_DNA"/>
</dbReference>
<accession>A0ABX1RZE7</accession>
<dbReference type="Pfam" id="PF20027">
    <property type="entry name" value="DUF6435"/>
    <property type="match status" value="1"/>
</dbReference>
<comment type="caution">
    <text evidence="1">The sequence shown here is derived from an EMBL/GenBank/DDBJ whole genome shotgun (WGS) entry which is preliminary data.</text>
</comment>
<evidence type="ECO:0000313" key="1">
    <source>
        <dbReference type="EMBL" id="NMH88370.1"/>
    </source>
</evidence>
<evidence type="ECO:0000313" key="2">
    <source>
        <dbReference type="Proteomes" id="UP000746690"/>
    </source>
</evidence>
<reference evidence="1 2" key="1">
    <citation type="submission" date="2020-04" db="EMBL/GenBank/DDBJ databases">
        <title>A Flavivirga sp. nov.</title>
        <authorList>
            <person name="Sun X."/>
        </authorList>
    </citation>
    <scope>NUCLEOTIDE SEQUENCE [LARGE SCALE GENOMIC DNA]</scope>
    <source>
        <strain evidence="1 2">Y03</strain>
    </source>
</reference>
<protein>
    <submittedName>
        <fullName evidence="1">Lacal_2735 family protein</fullName>
    </submittedName>
</protein>
<sequence>MFNFFKKKSSLEKLHASHRKLLSEAYKLSTVNRKLSDEKYVEADKVYKHIEKLASKPN</sequence>
<dbReference type="RefSeq" id="WP_169674034.1">
    <property type="nucleotide sequence ID" value="NZ_JABBHF010000007.1"/>
</dbReference>
<dbReference type="InterPro" id="IPR045493">
    <property type="entry name" value="DUF6435"/>
</dbReference>
<name>A0ABX1RZE7_9FLAO</name>
<keyword evidence="2" id="KW-1185">Reference proteome</keyword>
<gene>
    <name evidence="1" type="ORF">HHX25_12720</name>
</gene>
<dbReference type="NCBIfam" id="NF033487">
    <property type="entry name" value="Lacal_2735_fam"/>
    <property type="match status" value="1"/>
</dbReference>